<dbReference type="Proteomes" id="UP000425960">
    <property type="component" value="Chromosome"/>
</dbReference>
<evidence type="ECO:0000256" key="1">
    <source>
        <dbReference type="SAM" id="SignalP"/>
    </source>
</evidence>
<dbReference type="KEGG" id="dov:DSCO28_09090"/>
<accession>A0A5K7ZR08</accession>
<dbReference type="AlphaFoldDB" id="A0A5K7ZR08"/>
<dbReference type="EMBL" id="AP021876">
    <property type="protein sequence ID" value="BBO80343.1"/>
    <property type="molecule type" value="Genomic_DNA"/>
</dbReference>
<proteinExistence type="predicted"/>
<evidence type="ECO:0000313" key="2">
    <source>
        <dbReference type="EMBL" id="BBO80343.1"/>
    </source>
</evidence>
<keyword evidence="1" id="KW-0732">Signal</keyword>
<feature type="signal peptide" evidence="1">
    <location>
        <begin position="1"/>
        <end position="35"/>
    </location>
</feature>
<reference evidence="2 3" key="1">
    <citation type="submission" date="2019-11" db="EMBL/GenBank/DDBJ databases">
        <title>Comparative genomics of hydrocarbon-degrading Desulfosarcina strains.</title>
        <authorList>
            <person name="Watanabe M."/>
            <person name="Kojima H."/>
            <person name="Fukui M."/>
        </authorList>
    </citation>
    <scope>NUCLEOTIDE SEQUENCE [LARGE SCALE GENOMIC DNA]</scope>
    <source>
        <strain evidence="2 3">28bB2T</strain>
    </source>
</reference>
<protein>
    <submittedName>
        <fullName evidence="2">Uncharacterized protein</fullName>
    </submittedName>
</protein>
<evidence type="ECO:0000313" key="3">
    <source>
        <dbReference type="Proteomes" id="UP000425960"/>
    </source>
</evidence>
<gene>
    <name evidence="2" type="ORF">DSCO28_09090</name>
</gene>
<name>A0A5K7ZR08_9BACT</name>
<sequence length="159" mass="17670">MLKANKMRYRHASLILLCLALALLVTCATPGTALAKAHCRISVDTILAARGDNVIDPKLRKHVNELQSMFNYTSYRLIGSQTLDLAVGQTGTVALPGDRRLKITPKKIREKRAEIAMQMIKQNRAVFQTQIQLLNRGSLFVGGPQYLNGNLIFKISSSY</sequence>
<organism evidence="2 3">
    <name type="scientific">Desulfosarcina ovata subsp. sediminis</name>
    <dbReference type="NCBI Taxonomy" id="885957"/>
    <lineage>
        <taxon>Bacteria</taxon>
        <taxon>Pseudomonadati</taxon>
        <taxon>Thermodesulfobacteriota</taxon>
        <taxon>Desulfobacteria</taxon>
        <taxon>Desulfobacterales</taxon>
        <taxon>Desulfosarcinaceae</taxon>
        <taxon>Desulfosarcina</taxon>
    </lineage>
</organism>
<feature type="chain" id="PRO_5030132181" evidence="1">
    <location>
        <begin position="36"/>
        <end position="159"/>
    </location>
</feature>